<evidence type="ECO:0000256" key="1">
    <source>
        <dbReference type="SAM" id="Coils"/>
    </source>
</evidence>
<evidence type="ECO:0000313" key="4">
    <source>
        <dbReference type="Proteomes" id="UP001152888"/>
    </source>
</evidence>
<protein>
    <submittedName>
        <fullName evidence="3">Uncharacterized protein</fullName>
    </submittedName>
</protein>
<gene>
    <name evidence="3" type="ORF">ACAOBT_LOCUS153</name>
</gene>
<feature type="region of interest" description="Disordered" evidence="2">
    <location>
        <begin position="1"/>
        <end position="67"/>
    </location>
</feature>
<feature type="compositionally biased region" description="Low complexity" evidence="2">
    <location>
        <begin position="1"/>
        <end position="29"/>
    </location>
</feature>
<comment type="caution">
    <text evidence="3">The sequence shown here is derived from an EMBL/GenBank/DDBJ whole genome shotgun (WGS) entry which is preliminary data.</text>
</comment>
<reference evidence="3" key="1">
    <citation type="submission" date="2022-03" db="EMBL/GenBank/DDBJ databases">
        <authorList>
            <person name="Sayadi A."/>
        </authorList>
    </citation>
    <scope>NUCLEOTIDE SEQUENCE</scope>
</reference>
<proteinExistence type="predicted"/>
<keyword evidence="1" id="KW-0175">Coiled coil</keyword>
<organism evidence="3 4">
    <name type="scientific">Acanthoscelides obtectus</name>
    <name type="common">Bean weevil</name>
    <name type="synonym">Bruchus obtectus</name>
    <dbReference type="NCBI Taxonomy" id="200917"/>
    <lineage>
        <taxon>Eukaryota</taxon>
        <taxon>Metazoa</taxon>
        <taxon>Ecdysozoa</taxon>
        <taxon>Arthropoda</taxon>
        <taxon>Hexapoda</taxon>
        <taxon>Insecta</taxon>
        <taxon>Pterygota</taxon>
        <taxon>Neoptera</taxon>
        <taxon>Endopterygota</taxon>
        <taxon>Coleoptera</taxon>
        <taxon>Polyphaga</taxon>
        <taxon>Cucujiformia</taxon>
        <taxon>Chrysomeloidea</taxon>
        <taxon>Chrysomelidae</taxon>
        <taxon>Bruchinae</taxon>
        <taxon>Bruchini</taxon>
        <taxon>Acanthoscelides</taxon>
    </lineage>
</organism>
<feature type="region of interest" description="Disordered" evidence="2">
    <location>
        <begin position="386"/>
        <end position="448"/>
    </location>
</feature>
<dbReference type="AlphaFoldDB" id="A0A9P0JID6"/>
<dbReference type="OrthoDB" id="6592428at2759"/>
<sequence>MSARPSASRASAGKASAKGSVSGKSSTTGGKKGGVASGGALGTGGTAGGPGEKKDNTIPPFSILPKKPKESINWDMIKRNMARRQAPEGEDIKSIKKILREIGTKKIPVHEFINLISPYTADNGALLRLVLAEDVDAFQKLARKVYETMTEDVSDVLVNEQLHMMEFYQEKRDIYLNKMMAAINEIYDMAPEFDFDRYIREKDQYLHRILPFPVIGEVRDEEGNEMMKRQQAYHRLQWLRSEGERLNEENKRLMNRLDQLKELQRVEQQKMTDMAERAEAKRMQLTQEERIKKDELEQLNQSVSKSFVETETEIKKEYNMMGIQPPEEEPKKKKKLKVKRPAWISEAAVEIEDVGVKEAIASERNAMPPPVRLPVALQSCRTCPADQGGRGLPFRQPQGGFGADRRPPRQMETNIEKAQATIQIRRPQPEPSRGRRVQGPKETWGGFN</sequence>
<feature type="coiled-coil region" evidence="1">
    <location>
        <begin position="236"/>
        <end position="302"/>
    </location>
</feature>
<dbReference type="EMBL" id="CAKOFQ010006651">
    <property type="protein sequence ID" value="CAH1953649.1"/>
    <property type="molecule type" value="Genomic_DNA"/>
</dbReference>
<dbReference type="Proteomes" id="UP001152888">
    <property type="component" value="Unassembled WGS sequence"/>
</dbReference>
<evidence type="ECO:0000256" key="2">
    <source>
        <dbReference type="SAM" id="MobiDB-lite"/>
    </source>
</evidence>
<keyword evidence="4" id="KW-1185">Reference proteome</keyword>
<evidence type="ECO:0000313" key="3">
    <source>
        <dbReference type="EMBL" id="CAH1953649.1"/>
    </source>
</evidence>
<accession>A0A9P0JID6</accession>
<name>A0A9P0JID6_ACAOB</name>
<feature type="compositionally biased region" description="Gly residues" evidence="2">
    <location>
        <begin position="30"/>
        <end position="50"/>
    </location>
</feature>